<protein>
    <submittedName>
        <fullName evidence="6">Xylulokinase</fullName>
    </submittedName>
</protein>
<dbReference type="PANTHER" id="PTHR43095">
    <property type="entry name" value="SUGAR KINASE"/>
    <property type="match status" value="1"/>
</dbReference>
<dbReference type="GO" id="GO:0016301">
    <property type="term" value="F:kinase activity"/>
    <property type="evidence" value="ECO:0007669"/>
    <property type="project" value="UniProtKB-KW"/>
</dbReference>
<feature type="non-terminal residue" evidence="6">
    <location>
        <position position="82"/>
    </location>
</feature>
<dbReference type="InterPro" id="IPR050406">
    <property type="entry name" value="FGGY_Carb_Kinase"/>
</dbReference>
<evidence type="ECO:0000256" key="1">
    <source>
        <dbReference type="ARBA" id="ARBA00009156"/>
    </source>
</evidence>
<proteinExistence type="inferred from homology"/>
<name>A0A7X5HYH5_9FIRM</name>
<dbReference type="GO" id="GO:0005975">
    <property type="term" value="P:carbohydrate metabolic process"/>
    <property type="evidence" value="ECO:0007669"/>
    <property type="project" value="InterPro"/>
</dbReference>
<dbReference type="Gene3D" id="3.30.420.40">
    <property type="match status" value="1"/>
</dbReference>
<dbReference type="EMBL" id="JAAEEH010000070">
    <property type="protein sequence ID" value="NDL68846.1"/>
    <property type="molecule type" value="Genomic_DNA"/>
</dbReference>
<dbReference type="Pfam" id="PF00370">
    <property type="entry name" value="FGGY_N"/>
    <property type="match status" value="1"/>
</dbReference>
<feature type="domain" description="Carbohydrate kinase FGGY N-terminal" evidence="4">
    <location>
        <begin position="2"/>
        <end position="82"/>
    </location>
</feature>
<accession>A0A7X5HYH5</accession>
<comment type="similarity">
    <text evidence="1">Belongs to the FGGY kinase family.</text>
</comment>
<dbReference type="EMBL" id="JAAEEH010000046">
    <property type="protein sequence ID" value="NDL68573.1"/>
    <property type="molecule type" value="Genomic_DNA"/>
</dbReference>
<gene>
    <name evidence="5" type="ORF">GXN74_12580</name>
    <name evidence="6" type="ORF">GXN74_14025</name>
</gene>
<evidence type="ECO:0000259" key="4">
    <source>
        <dbReference type="Pfam" id="PF00370"/>
    </source>
</evidence>
<keyword evidence="7" id="KW-1185">Reference proteome</keyword>
<evidence type="ECO:0000313" key="5">
    <source>
        <dbReference type="EMBL" id="NDL68573.1"/>
    </source>
</evidence>
<dbReference type="RefSeq" id="WP_246208715.1">
    <property type="nucleotide sequence ID" value="NZ_JAAEEH010000046.1"/>
</dbReference>
<evidence type="ECO:0000256" key="3">
    <source>
        <dbReference type="ARBA" id="ARBA00022777"/>
    </source>
</evidence>
<keyword evidence="2" id="KW-0808">Transferase</keyword>
<dbReference type="SUPFAM" id="SSF53067">
    <property type="entry name" value="Actin-like ATPase domain"/>
    <property type="match status" value="1"/>
</dbReference>
<comment type="caution">
    <text evidence="6">The sequence shown here is derived from an EMBL/GenBank/DDBJ whole genome shotgun (WGS) entry which is preliminary data.</text>
</comment>
<dbReference type="Proteomes" id="UP000461585">
    <property type="component" value="Unassembled WGS sequence"/>
</dbReference>
<dbReference type="AlphaFoldDB" id="A0A7X5HYH5"/>
<dbReference type="InterPro" id="IPR018484">
    <property type="entry name" value="FGGY_N"/>
</dbReference>
<keyword evidence="3 6" id="KW-0418">Kinase</keyword>
<evidence type="ECO:0000256" key="2">
    <source>
        <dbReference type="ARBA" id="ARBA00022679"/>
    </source>
</evidence>
<organism evidence="6 7">
    <name type="scientific">Anaerotalea alkaliphila</name>
    <dbReference type="NCBI Taxonomy" id="2662126"/>
    <lineage>
        <taxon>Bacteria</taxon>
        <taxon>Bacillati</taxon>
        <taxon>Bacillota</taxon>
        <taxon>Clostridia</taxon>
        <taxon>Eubacteriales</taxon>
        <taxon>Anaerotalea</taxon>
    </lineage>
</organism>
<evidence type="ECO:0000313" key="6">
    <source>
        <dbReference type="EMBL" id="NDL68846.1"/>
    </source>
</evidence>
<dbReference type="InterPro" id="IPR043129">
    <property type="entry name" value="ATPase_NBD"/>
</dbReference>
<sequence>MVYLGIDLGTSSVKVLALDESHAIVGDVSKEYPVSFPQEKWAEQDPEDWWDSTVEAVRELVETCGIPRDGIGAIGFSGQMHG</sequence>
<evidence type="ECO:0000313" key="7">
    <source>
        <dbReference type="Proteomes" id="UP000461585"/>
    </source>
</evidence>
<dbReference type="PANTHER" id="PTHR43095:SF5">
    <property type="entry name" value="XYLULOSE KINASE"/>
    <property type="match status" value="1"/>
</dbReference>
<reference evidence="6 7" key="1">
    <citation type="submission" date="2020-01" db="EMBL/GenBank/DDBJ databases">
        <title>Anaeroalcalibacter tamaniensis gen. nov., sp. nov., moderately halophilic strictly anaerobic fermenter bacterium from mud volcano of Taman peninsula.</title>
        <authorList>
            <person name="Frolova A."/>
            <person name="Merkel A.Y."/>
            <person name="Slobodkin A.I."/>
        </authorList>
    </citation>
    <scope>NUCLEOTIDE SEQUENCE [LARGE SCALE GENOMIC DNA]</scope>
    <source>
        <strain evidence="6 7">F-3ap</strain>
    </source>
</reference>